<dbReference type="PANTHER" id="PTHR33797:SF2">
    <property type="entry name" value="ORGANIC HYDROPEROXIDE RESISTANCE PROTEIN-LIKE"/>
    <property type="match status" value="1"/>
</dbReference>
<organism evidence="2 3">
    <name type="scientific">Liquorilactobacillus satsumensis DSM 16230 = JCM 12392</name>
    <dbReference type="NCBI Taxonomy" id="1423801"/>
    <lineage>
        <taxon>Bacteria</taxon>
        <taxon>Bacillati</taxon>
        <taxon>Bacillota</taxon>
        <taxon>Bacilli</taxon>
        <taxon>Lactobacillales</taxon>
        <taxon>Lactobacillaceae</taxon>
        <taxon>Liquorilactobacillus</taxon>
    </lineage>
</organism>
<sequence>MEKHILYTTEAVNQDGLNGQSFIKTGGLTVTVSNPLNNKPGTNPEQLLGLSLSTCMNATLQAIEREHGLAHTAEVRVTVTLIKEENFAFLVVARVRIPGVPLKTATKLVALAKKRCPVSKLLSGSSYYQVQVVEDY</sequence>
<dbReference type="AlphaFoldDB" id="A0A0R1V410"/>
<dbReference type="OrthoDB" id="9797508at2"/>
<dbReference type="GO" id="GO:0006979">
    <property type="term" value="P:response to oxidative stress"/>
    <property type="evidence" value="ECO:0007669"/>
    <property type="project" value="InterPro"/>
</dbReference>
<dbReference type="InterPro" id="IPR003718">
    <property type="entry name" value="OsmC/Ohr_fam"/>
</dbReference>
<evidence type="ECO:0000313" key="2">
    <source>
        <dbReference type="EMBL" id="KRL98522.1"/>
    </source>
</evidence>
<name>A0A0R1V410_9LACO</name>
<dbReference type="Gene3D" id="3.30.300.20">
    <property type="match status" value="1"/>
</dbReference>
<dbReference type="Proteomes" id="UP000051166">
    <property type="component" value="Unassembled WGS sequence"/>
</dbReference>
<dbReference type="Pfam" id="PF02566">
    <property type="entry name" value="OsmC"/>
    <property type="match status" value="1"/>
</dbReference>
<comment type="caution">
    <text evidence="2">The sequence shown here is derived from an EMBL/GenBank/DDBJ whole genome shotgun (WGS) entry which is preliminary data.</text>
</comment>
<dbReference type="InterPro" id="IPR015946">
    <property type="entry name" value="KH_dom-like_a/b"/>
</dbReference>
<comment type="similarity">
    <text evidence="1">Belongs to the OsmC/Ohr family.</text>
</comment>
<dbReference type="STRING" id="1423801.FD50_GL000841"/>
<reference evidence="2 3" key="1">
    <citation type="journal article" date="2015" name="Genome Announc.">
        <title>Expanding the biotechnology potential of lactobacilli through comparative genomics of 213 strains and associated genera.</title>
        <authorList>
            <person name="Sun Z."/>
            <person name="Harris H.M."/>
            <person name="McCann A."/>
            <person name="Guo C."/>
            <person name="Argimon S."/>
            <person name="Zhang W."/>
            <person name="Yang X."/>
            <person name="Jeffery I.B."/>
            <person name="Cooney J.C."/>
            <person name="Kagawa T.F."/>
            <person name="Liu W."/>
            <person name="Song Y."/>
            <person name="Salvetti E."/>
            <person name="Wrobel A."/>
            <person name="Rasinkangas P."/>
            <person name="Parkhill J."/>
            <person name="Rea M.C."/>
            <person name="O'Sullivan O."/>
            <person name="Ritari J."/>
            <person name="Douillard F.P."/>
            <person name="Paul Ross R."/>
            <person name="Yang R."/>
            <person name="Briner A.E."/>
            <person name="Felis G.E."/>
            <person name="de Vos W.M."/>
            <person name="Barrangou R."/>
            <person name="Klaenhammer T.R."/>
            <person name="Caufield P.W."/>
            <person name="Cui Y."/>
            <person name="Zhang H."/>
            <person name="O'Toole P.W."/>
        </authorList>
    </citation>
    <scope>NUCLEOTIDE SEQUENCE [LARGE SCALE GENOMIC DNA]</scope>
    <source>
        <strain evidence="2 3">DSM 16230</strain>
    </source>
</reference>
<protein>
    <recommendedName>
        <fullName evidence="4">Redox protein, regulator of disulfide bond formation</fullName>
    </recommendedName>
</protein>
<dbReference type="PANTHER" id="PTHR33797">
    <property type="entry name" value="ORGANIC HYDROPEROXIDE RESISTANCE PROTEIN-LIKE"/>
    <property type="match status" value="1"/>
</dbReference>
<dbReference type="RefSeq" id="WP_054757981.1">
    <property type="nucleotide sequence ID" value="NZ_AZFQ01000039.1"/>
</dbReference>
<dbReference type="InterPro" id="IPR036102">
    <property type="entry name" value="OsmC/Ohrsf"/>
</dbReference>
<accession>A0A0R1V410</accession>
<dbReference type="InterPro" id="IPR019953">
    <property type="entry name" value="OHR"/>
</dbReference>
<dbReference type="SUPFAM" id="SSF82784">
    <property type="entry name" value="OsmC-like"/>
    <property type="match status" value="1"/>
</dbReference>
<proteinExistence type="inferred from homology"/>
<gene>
    <name evidence="2" type="ORF">FD50_GL000841</name>
</gene>
<dbReference type="GeneID" id="98308247"/>
<evidence type="ECO:0008006" key="4">
    <source>
        <dbReference type="Google" id="ProtNLM"/>
    </source>
</evidence>
<dbReference type="PATRIC" id="fig|1423801.4.peg.854"/>
<evidence type="ECO:0000256" key="1">
    <source>
        <dbReference type="ARBA" id="ARBA00007378"/>
    </source>
</evidence>
<evidence type="ECO:0000313" key="3">
    <source>
        <dbReference type="Proteomes" id="UP000051166"/>
    </source>
</evidence>
<dbReference type="EMBL" id="AZFQ01000039">
    <property type="protein sequence ID" value="KRL98522.1"/>
    <property type="molecule type" value="Genomic_DNA"/>
</dbReference>
<keyword evidence="3" id="KW-1185">Reference proteome</keyword>